<evidence type="ECO:0000256" key="2">
    <source>
        <dbReference type="SAM" id="SignalP"/>
    </source>
</evidence>
<feature type="chain" id="PRO_5008099498" description="Type IV pilus biogenesis protein PilP" evidence="2">
    <location>
        <begin position="23"/>
        <end position="283"/>
    </location>
</feature>
<dbReference type="AlphaFoldDB" id="A0A179BPR3"/>
<organism evidence="3 4">
    <name type="scientific">Acidithiobacillus ferrooxidans</name>
    <name type="common">Thiobacillus ferrooxidans</name>
    <dbReference type="NCBI Taxonomy" id="920"/>
    <lineage>
        <taxon>Bacteria</taxon>
        <taxon>Pseudomonadati</taxon>
        <taxon>Pseudomonadota</taxon>
        <taxon>Acidithiobacillia</taxon>
        <taxon>Acidithiobacillales</taxon>
        <taxon>Acidithiobacillaceae</taxon>
        <taxon>Acidithiobacillus</taxon>
    </lineage>
</organism>
<proteinExistence type="predicted"/>
<name>A0A179BPR3_ACIFR</name>
<gene>
    <name evidence="3" type="ORF">A4H96_00755</name>
</gene>
<reference evidence="3 4" key="1">
    <citation type="submission" date="2016-04" db="EMBL/GenBank/DDBJ databases">
        <title>Acidithiobacillus ferrooxidans genome sequencing and assembly.</title>
        <authorList>
            <person name="Zhou Z."/>
        </authorList>
    </citation>
    <scope>NUCLEOTIDE SEQUENCE [LARGE SCALE GENOMIC DNA]</scope>
    <source>
        <strain evidence="3 4">BY0502</strain>
    </source>
</reference>
<evidence type="ECO:0008006" key="5">
    <source>
        <dbReference type="Google" id="ProtNLM"/>
    </source>
</evidence>
<dbReference type="Proteomes" id="UP000078302">
    <property type="component" value="Unassembled WGS sequence"/>
</dbReference>
<sequence length="283" mass="29068">MRSKSAVFSAVVMAFCVTTASAGTVAIHAHAIGSTPLPPSAPPVAGVAMPSPVSASVSAVDPFTGHGMDYEADVGELNTSNIVKKIKKNELDIAKIDREMSAVKSAGPAGATGVAGAQPVTAVAQQLAQQVSELQQQVSSMRRQLMLAERDVAKKRAENAAPRLVAIVGDSGDRSALIRVGSHVHAFKSFSTYKSFRVGKVSPSGVMVYGPEGGRFVKLSEVGAIGVMDDAEKMHQSSNGSGGTSGPSAINRHLLMESGVHVLPPRPGTAVPVSTGSMGFPQG</sequence>
<dbReference type="EMBL" id="LVXZ01000012">
    <property type="protein sequence ID" value="OAP93303.1"/>
    <property type="molecule type" value="Genomic_DNA"/>
</dbReference>
<keyword evidence="2" id="KW-0732">Signal</keyword>
<dbReference type="RefSeq" id="WP_064217804.1">
    <property type="nucleotide sequence ID" value="NZ_LVXZ01000012.1"/>
</dbReference>
<feature type="coiled-coil region" evidence="1">
    <location>
        <begin position="124"/>
        <end position="158"/>
    </location>
</feature>
<evidence type="ECO:0000256" key="1">
    <source>
        <dbReference type="SAM" id="Coils"/>
    </source>
</evidence>
<protein>
    <recommendedName>
        <fullName evidence="5">Type IV pilus biogenesis protein PilP</fullName>
    </recommendedName>
</protein>
<evidence type="ECO:0000313" key="3">
    <source>
        <dbReference type="EMBL" id="OAP93303.1"/>
    </source>
</evidence>
<comment type="caution">
    <text evidence="3">The sequence shown here is derived from an EMBL/GenBank/DDBJ whole genome shotgun (WGS) entry which is preliminary data.</text>
</comment>
<keyword evidence="4" id="KW-1185">Reference proteome</keyword>
<feature type="signal peptide" evidence="2">
    <location>
        <begin position="1"/>
        <end position="22"/>
    </location>
</feature>
<dbReference type="OrthoDB" id="10000876at2"/>
<accession>A0A179BPR3</accession>
<evidence type="ECO:0000313" key="4">
    <source>
        <dbReference type="Proteomes" id="UP000078302"/>
    </source>
</evidence>
<keyword evidence="1" id="KW-0175">Coiled coil</keyword>